<evidence type="ECO:0000313" key="2">
    <source>
        <dbReference type="Proteomes" id="UP000824120"/>
    </source>
</evidence>
<reference evidence="1 2" key="1">
    <citation type="submission" date="2020-09" db="EMBL/GenBank/DDBJ databases">
        <title>De no assembly of potato wild relative species, Solanum commersonii.</title>
        <authorList>
            <person name="Cho K."/>
        </authorList>
    </citation>
    <scope>NUCLEOTIDE SEQUENCE [LARGE SCALE GENOMIC DNA]</scope>
    <source>
        <strain evidence="1">LZ3.2</strain>
        <tissue evidence="1">Leaf</tissue>
    </source>
</reference>
<protein>
    <submittedName>
        <fullName evidence="1">Uncharacterized protein</fullName>
    </submittedName>
</protein>
<organism evidence="1 2">
    <name type="scientific">Solanum commersonii</name>
    <name type="common">Commerson's wild potato</name>
    <name type="synonym">Commerson's nightshade</name>
    <dbReference type="NCBI Taxonomy" id="4109"/>
    <lineage>
        <taxon>Eukaryota</taxon>
        <taxon>Viridiplantae</taxon>
        <taxon>Streptophyta</taxon>
        <taxon>Embryophyta</taxon>
        <taxon>Tracheophyta</taxon>
        <taxon>Spermatophyta</taxon>
        <taxon>Magnoliopsida</taxon>
        <taxon>eudicotyledons</taxon>
        <taxon>Gunneridae</taxon>
        <taxon>Pentapetalae</taxon>
        <taxon>asterids</taxon>
        <taxon>lamiids</taxon>
        <taxon>Solanales</taxon>
        <taxon>Solanaceae</taxon>
        <taxon>Solanoideae</taxon>
        <taxon>Solaneae</taxon>
        <taxon>Solanum</taxon>
    </lineage>
</organism>
<dbReference type="Proteomes" id="UP000824120">
    <property type="component" value="Chromosome 7"/>
</dbReference>
<proteinExistence type="predicted"/>
<dbReference type="EMBL" id="JACXVP010000007">
    <property type="protein sequence ID" value="KAG5593676.1"/>
    <property type="molecule type" value="Genomic_DNA"/>
</dbReference>
<accession>A0A9J5Y312</accession>
<keyword evidence="2" id="KW-1185">Reference proteome</keyword>
<comment type="caution">
    <text evidence="1">The sequence shown here is derived from an EMBL/GenBank/DDBJ whole genome shotgun (WGS) entry which is preliminary data.</text>
</comment>
<dbReference type="OrthoDB" id="1917820at2759"/>
<gene>
    <name evidence="1" type="ORF">H5410_034908</name>
</gene>
<name>A0A9J5Y312_SOLCO</name>
<sequence>MHDMVQDAFTVHFDFEYGNQGEEAPNAECKIFFEQLEATSRPLYEGSPHSQLSIAVRLLSIKSN</sequence>
<evidence type="ECO:0000313" key="1">
    <source>
        <dbReference type="EMBL" id="KAG5593676.1"/>
    </source>
</evidence>
<dbReference type="AlphaFoldDB" id="A0A9J5Y312"/>